<gene>
    <name evidence="2" type="ORF">M422DRAFT_254297</name>
</gene>
<accession>A0A0C9V6D2</accession>
<reference evidence="2 3" key="1">
    <citation type="submission" date="2014-06" db="EMBL/GenBank/DDBJ databases">
        <title>Evolutionary Origins and Diversification of the Mycorrhizal Mutualists.</title>
        <authorList>
            <consortium name="DOE Joint Genome Institute"/>
            <consortium name="Mycorrhizal Genomics Consortium"/>
            <person name="Kohler A."/>
            <person name="Kuo A."/>
            <person name="Nagy L.G."/>
            <person name="Floudas D."/>
            <person name="Copeland A."/>
            <person name="Barry K.W."/>
            <person name="Cichocki N."/>
            <person name="Veneault-Fourrey C."/>
            <person name="LaButti K."/>
            <person name="Lindquist E.A."/>
            <person name="Lipzen A."/>
            <person name="Lundell T."/>
            <person name="Morin E."/>
            <person name="Murat C."/>
            <person name="Riley R."/>
            <person name="Ohm R."/>
            <person name="Sun H."/>
            <person name="Tunlid A."/>
            <person name="Henrissat B."/>
            <person name="Grigoriev I.V."/>
            <person name="Hibbett D.S."/>
            <person name="Martin F."/>
        </authorList>
    </citation>
    <scope>NUCLEOTIDE SEQUENCE [LARGE SCALE GENOMIC DNA]</scope>
    <source>
        <strain evidence="2 3">SS14</strain>
    </source>
</reference>
<proteinExistence type="predicted"/>
<dbReference type="Proteomes" id="UP000054279">
    <property type="component" value="Unassembled WGS sequence"/>
</dbReference>
<sequence length="105" mass="11798">MYALRSRHVAVCKSHEVLSGGIGPPEAYKKDEESEELLLLLCYRQEKDTEEEKRRERRASMVKRALGKVGTPLGGVPTFPKKNHPTERLTVLPGIPTRWSKTVAG</sequence>
<dbReference type="HOGENOM" id="CLU_2238320_0_0_1"/>
<evidence type="ECO:0000256" key="1">
    <source>
        <dbReference type="SAM" id="MobiDB-lite"/>
    </source>
</evidence>
<evidence type="ECO:0000313" key="2">
    <source>
        <dbReference type="EMBL" id="KIJ42519.1"/>
    </source>
</evidence>
<organism evidence="2 3">
    <name type="scientific">Sphaerobolus stellatus (strain SS14)</name>
    <dbReference type="NCBI Taxonomy" id="990650"/>
    <lineage>
        <taxon>Eukaryota</taxon>
        <taxon>Fungi</taxon>
        <taxon>Dikarya</taxon>
        <taxon>Basidiomycota</taxon>
        <taxon>Agaricomycotina</taxon>
        <taxon>Agaricomycetes</taxon>
        <taxon>Phallomycetidae</taxon>
        <taxon>Geastrales</taxon>
        <taxon>Sphaerobolaceae</taxon>
        <taxon>Sphaerobolus</taxon>
    </lineage>
</organism>
<name>A0A0C9V6D2_SPHS4</name>
<keyword evidence="3" id="KW-1185">Reference proteome</keyword>
<feature type="region of interest" description="Disordered" evidence="1">
    <location>
        <begin position="68"/>
        <end position="89"/>
    </location>
</feature>
<dbReference type="EMBL" id="KN837129">
    <property type="protein sequence ID" value="KIJ42519.1"/>
    <property type="molecule type" value="Genomic_DNA"/>
</dbReference>
<protein>
    <submittedName>
        <fullName evidence="2">Uncharacterized protein</fullName>
    </submittedName>
</protein>
<dbReference type="AlphaFoldDB" id="A0A0C9V6D2"/>
<evidence type="ECO:0000313" key="3">
    <source>
        <dbReference type="Proteomes" id="UP000054279"/>
    </source>
</evidence>